<dbReference type="Proteomes" id="UP001499909">
    <property type="component" value="Unassembled WGS sequence"/>
</dbReference>
<name>A0ABP7N922_9BACT</name>
<evidence type="ECO:0000313" key="1">
    <source>
        <dbReference type="EMBL" id="GAA3940359.1"/>
    </source>
</evidence>
<reference evidence="2" key="1">
    <citation type="journal article" date="2019" name="Int. J. Syst. Evol. Microbiol.">
        <title>The Global Catalogue of Microorganisms (GCM) 10K type strain sequencing project: providing services to taxonomists for standard genome sequencing and annotation.</title>
        <authorList>
            <consortium name="The Broad Institute Genomics Platform"/>
            <consortium name="The Broad Institute Genome Sequencing Center for Infectious Disease"/>
            <person name="Wu L."/>
            <person name="Ma J."/>
        </authorList>
    </citation>
    <scope>NUCLEOTIDE SEQUENCE [LARGE SCALE GENOMIC DNA]</scope>
    <source>
        <strain evidence="2">JCM 17214</strain>
    </source>
</reference>
<accession>A0ABP7N922</accession>
<comment type="caution">
    <text evidence="1">The sequence shown here is derived from an EMBL/GenBank/DDBJ whole genome shotgun (WGS) entry which is preliminary data.</text>
</comment>
<gene>
    <name evidence="1" type="ORF">GCM10022406_25480</name>
</gene>
<protein>
    <submittedName>
        <fullName evidence="1">Uncharacterized protein</fullName>
    </submittedName>
</protein>
<keyword evidence="2" id="KW-1185">Reference proteome</keyword>
<sequence>MLGEDGAEVSKAAAQQHEHVFRVAIVEYLRPDQVQHPAVYLLNDVELGRVGGLYPAGQRLRAPLELLGVGYFAGLAEAGRKLLA</sequence>
<organism evidence="1 2">
    <name type="scientific">Hymenobacter algoricola</name>
    <dbReference type="NCBI Taxonomy" id="486267"/>
    <lineage>
        <taxon>Bacteria</taxon>
        <taxon>Pseudomonadati</taxon>
        <taxon>Bacteroidota</taxon>
        <taxon>Cytophagia</taxon>
        <taxon>Cytophagales</taxon>
        <taxon>Hymenobacteraceae</taxon>
        <taxon>Hymenobacter</taxon>
    </lineage>
</organism>
<proteinExistence type="predicted"/>
<dbReference type="EMBL" id="BAABDH010000041">
    <property type="protein sequence ID" value="GAA3940359.1"/>
    <property type="molecule type" value="Genomic_DNA"/>
</dbReference>
<evidence type="ECO:0000313" key="2">
    <source>
        <dbReference type="Proteomes" id="UP001499909"/>
    </source>
</evidence>